<dbReference type="EMBL" id="JACHCB010000001">
    <property type="protein sequence ID" value="MBB6107982.1"/>
    <property type="molecule type" value="Genomic_DNA"/>
</dbReference>
<dbReference type="EMBL" id="JACHCA010000001">
    <property type="protein sequence ID" value="MBB6125947.1"/>
    <property type="molecule type" value="Genomic_DNA"/>
</dbReference>
<dbReference type="SUPFAM" id="SSF46785">
    <property type="entry name" value="Winged helix' DNA-binding domain"/>
    <property type="match status" value="1"/>
</dbReference>
<proteinExistence type="inferred from homology"/>
<reference evidence="8 9" key="1">
    <citation type="submission" date="2020-08" db="EMBL/GenBank/DDBJ databases">
        <title>Genomic Encyclopedia of Type Strains, Phase IV (KMG-V): Genome sequencing to study the core and pangenomes of soil and plant-associated prokaryotes.</title>
        <authorList>
            <person name="Whitman W."/>
        </authorList>
    </citation>
    <scope>NUCLEOTIDE SEQUENCE [LARGE SCALE GENOMIC DNA]</scope>
    <source>
        <strain evidence="6 8">ANJLi2</strain>
        <strain evidence="7 9">MP601</strain>
    </source>
</reference>
<dbReference type="InterPro" id="IPR005119">
    <property type="entry name" value="LysR_subst-bd"/>
</dbReference>
<protein>
    <submittedName>
        <fullName evidence="7">DNA-binding transcriptional LysR family regulator</fullName>
    </submittedName>
</protein>
<dbReference type="PANTHER" id="PTHR30126:SF40">
    <property type="entry name" value="HTH-TYPE TRANSCRIPTIONAL REGULATOR GLTR"/>
    <property type="match status" value="1"/>
</dbReference>
<dbReference type="STRING" id="354630.SAMN05421821_101104"/>
<dbReference type="RefSeq" id="WP_076369334.1">
    <property type="nucleotide sequence ID" value="NZ_FTMG01000001.1"/>
</dbReference>
<dbReference type="GO" id="GO:0000976">
    <property type="term" value="F:transcription cis-regulatory region binding"/>
    <property type="evidence" value="ECO:0007669"/>
    <property type="project" value="TreeGrafter"/>
</dbReference>
<name>A0A1N6NEJ9_9SPHI</name>
<dbReference type="Proteomes" id="UP000548326">
    <property type="component" value="Unassembled WGS sequence"/>
</dbReference>
<comment type="caution">
    <text evidence="7">The sequence shown here is derived from an EMBL/GenBank/DDBJ whole genome shotgun (WGS) entry which is preliminary data.</text>
</comment>
<dbReference type="PANTHER" id="PTHR30126">
    <property type="entry name" value="HTH-TYPE TRANSCRIPTIONAL REGULATOR"/>
    <property type="match status" value="1"/>
</dbReference>
<dbReference type="InterPro" id="IPR036388">
    <property type="entry name" value="WH-like_DNA-bd_sf"/>
</dbReference>
<dbReference type="Pfam" id="PF03466">
    <property type="entry name" value="LysR_substrate"/>
    <property type="match status" value="1"/>
</dbReference>
<evidence type="ECO:0000313" key="7">
    <source>
        <dbReference type="EMBL" id="MBB6125947.1"/>
    </source>
</evidence>
<dbReference type="InterPro" id="IPR000847">
    <property type="entry name" value="LysR_HTH_N"/>
</dbReference>
<dbReference type="OrthoDB" id="9803735at2"/>
<keyword evidence="2" id="KW-0805">Transcription regulation</keyword>
<dbReference type="SUPFAM" id="SSF53850">
    <property type="entry name" value="Periplasmic binding protein-like II"/>
    <property type="match status" value="1"/>
</dbReference>
<gene>
    <name evidence="7" type="ORF">HDF22_000048</name>
    <name evidence="6" type="ORF">HDF23_000712</name>
</gene>
<dbReference type="Pfam" id="PF00126">
    <property type="entry name" value="HTH_1"/>
    <property type="match status" value="1"/>
</dbReference>
<dbReference type="InterPro" id="IPR036390">
    <property type="entry name" value="WH_DNA-bd_sf"/>
</dbReference>
<evidence type="ECO:0000256" key="4">
    <source>
        <dbReference type="ARBA" id="ARBA00023163"/>
    </source>
</evidence>
<accession>A0A1N6NEJ9</accession>
<dbReference type="Proteomes" id="UP000541583">
    <property type="component" value="Unassembled WGS sequence"/>
</dbReference>
<keyword evidence="4" id="KW-0804">Transcription</keyword>
<dbReference type="FunFam" id="1.10.10.10:FF:000001">
    <property type="entry name" value="LysR family transcriptional regulator"/>
    <property type="match status" value="1"/>
</dbReference>
<dbReference type="PRINTS" id="PR00039">
    <property type="entry name" value="HTHLYSR"/>
</dbReference>
<evidence type="ECO:0000256" key="2">
    <source>
        <dbReference type="ARBA" id="ARBA00023015"/>
    </source>
</evidence>
<feature type="domain" description="HTH lysR-type" evidence="5">
    <location>
        <begin position="1"/>
        <end position="58"/>
    </location>
</feature>
<evidence type="ECO:0000313" key="8">
    <source>
        <dbReference type="Proteomes" id="UP000541583"/>
    </source>
</evidence>
<keyword evidence="3 7" id="KW-0238">DNA-binding</keyword>
<dbReference type="AlphaFoldDB" id="A0A1N6NEJ9"/>
<keyword evidence="8" id="KW-1185">Reference proteome</keyword>
<organism evidence="7 9">
    <name type="scientific">Mucilaginibacter lappiensis</name>
    <dbReference type="NCBI Taxonomy" id="354630"/>
    <lineage>
        <taxon>Bacteria</taxon>
        <taxon>Pseudomonadati</taxon>
        <taxon>Bacteroidota</taxon>
        <taxon>Sphingobacteriia</taxon>
        <taxon>Sphingobacteriales</taxon>
        <taxon>Sphingobacteriaceae</taxon>
        <taxon>Mucilaginibacter</taxon>
    </lineage>
</organism>
<evidence type="ECO:0000259" key="5">
    <source>
        <dbReference type="PROSITE" id="PS50931"/>
    </source>
</evidence>
<dbReference type="Gene3D" id="3.40.190.290">
    <property type="match status" value="1"/>
</dbReference>
<evidence type="ECO:0000256" key="3">
    <source>
        <dbReference type="ARBA" id="ARBA00023125"/>
    </source>
</evidence>
<evidence type="ECO:0000256" key="1">
    <source>
        <dbReference type="ARBA" id="ARBA00009437"/>
    </source>
</evidence>
<dbReference type="Gene3D" id="1.10.10.10">
    <property type="entry name" value="Winged helix-like DNA-binding domain superfamily/Winged helix DNA-binding domain"/>
    <property type="match status" value="1"/>
</dbReference>
<dbReference type="PROSITE" id="PS50931">
    <property type="entry name" value="HTH_LYSR"/>
    <property type="match status" value="1"/>
</dbReference>
<evidence type="ECO:0000313" key="6">
    <source>
        <dbReference type="EMBL" id="MBB6107982.1"/>
    </source>
</evidence>
<comment type="similarity">
    <text evidence="1">Belongs to the LysR transcriptional regulatory family.</text>
</comment>
<evidence type="ECO:0000313" key="9">
    <source>
        <dbReference type="Proteomes" id="UP000548326"/>
    </source>
</evidence>
<sequence>MNSNDLKIFEAVATHGNFTKAAEAMFTVQSNVTARIKSLEEEFNVQLFKRTSRTVELTSAGEIFIQYCKRLNHLTETLKKELSDVHKLSGSLKIGCIETTMALKVPGVIQEFTDKYPDVMLSFKADNSNNLINDVLNYRLDAAFVAAPITAPELGVHLIKEEKLAIATAANYPDLSEYIKKGQIKIVVFDVGCSYRPKLEDWLKNQGIFNYQCTVMNTLEGIVNFVEAGIGITIMPEDLFSQMYYNRKLKTYRIEGEAGVLTTLMAYRNDLPQSNAMKVFMSLF</sequence>
<dbReference type="GO" id="GO:0003700">
    <property type="term" value="F:DNA-binding transcription factor activity"/>
    <property type="evidence" value="ECO:0007669"/>
    <property type="project" value="InterPro"/>
</dbReference>